<name>A0A9P8PL05_WICPI</name>
<dbReference type="Pfam" id="PF11988">
    <property type="entry name" value="Dsl1_N"/>
    <property type="match status" value="1"/>
</dbReference>
<dbReference type="AlphaFoldDB" id="A0A9P8PL05"/>
<dbReference type="Gene3D" id="1.10.287.3290">
    <property type="match status" value="1"/>
</dbReference>
<feature type="domain" description="Retrograde transport protein Dsl1 N-terminal" evidence="1">
    <location>
        <begin position="99"/>
        <end position="223"/>
    </location>
</feature>
<dbReference type="Proteomes" id="UP000774326">
    <property type="component" value="Unassembled WGS sequence"/>
</dbReference>
<evidence type="ECO:0000313" key="2">
    <source>
        <dbReference type="EMBL" id="KAH3673480.1"/>
    </source>
</evidence>
<proteinExistence type="predicted"/>
<dbReference type="EMBL" id="JAEUBG010005637">
    <property type="protein sequence ID" value="KAH3673480.1"/>
    <property type="molecule type" value="Genomic_DNA"/>
</dbReference>
<reference evidence="2" key="1">
    <citation type="journal article" date="2021" name="Open Biol.">
        <title>Shared evolutionary footprints suggest mitochondrial oxidative damage underlies multiple complex I losses in fungi.</title>
        <authorList>
            <person name="Schikora-Tamarit M.A."/>
            <person name="Marcet-Houben M."/>
            <person name="Nosek J."/>
            <person name="Gabaldon T."/>
        </authorList>
    </citation>
    <scope>NUCLEOTIDE SEQUENCE</scope>
    <source>
        <strain evidence="2">CBS2887</strain>
    </source>
</reference>
<reference evidence="2" key="2">
    <citation type="submission" date="2021-01" db="EMBL/GenBank/DDBJ databases">
        <authorList>
            <person name="Schikora-Tamarit M.A."/>
        </authorList>
    </citation>
    <scope>NUCLEOTIDE SEQUENCE</scope>
    <source>
        <strain evidence="2">CBS2887</strain>
    </source>
</reference>
<evidence type="ECO:0000259" key="1">
    <source>
        <dbReference type="Pfam" id="PF11988"/>
    </source>
</evidence>
<feature type="non-terminal residue" evidence="2">
    <location>
        <position position="308"/>
    </location>
</feature>
<accession>A0A9P8PL05</accession>
<evidence type="ECO:0000313" key="3">
    <source>
        <dbReference type="Proteomes" id="UP000774326"/>
    </source>
</evidence>
<organism evidence="2 3">
    <name type="scientific">Wickerhamomyces pijperi</name>
    <name type="common">Yeast</name>
    <name type="synonym">Pichia pijperi</name>
    <dbReference type="NCBI Taxonomy" id="599730"/>
    <lineage>
        <taxon>Eukaryota</taxon>
        <taxon>Fungi</taxon>
        <taxon>Dikarya</taxon>
        <taxon>Ascomycota</taxon>
        <taxon>Saccharomycotina</taxon>
        <taxon>Saccharomycetes</taxon>
        <taxon>Phaffomycetales</taxon>
        <taxon>Wickerhamomycetaceae</taxon>
        <taxon>Wickerhamomyces</taxon>
    </lineage>
</organism>
<keyword evidence="3" id="KW-1185">Reference proteome</keyword>
<sequence length="308" mass="35549">MSKPLEFQNDDEIDEFQAWGEEDEDQELDLDTSLDQQELNLNNDFDLNEDVQVEQEQEEPHLAEEGEDTLASITSKLQRIQLYLPELSSEDTLYGQLQSQDSQAQTKKRSFKELSQIQLKTDQLNKELQTLNSMWFISQLIQEIRLNLSLWEFESVFHSLSKLQSKISEFDPTNDQAEEISEKYHELETLSMKQLNDILIKFITVTDSSLELRQSITIQEDEGEDRIQLNLSELYQDVITPYQLEGKLSLDLVKLISGHIVERLIDNQHLITSARTSDSSSVSLTLSKQSGTHVSIQDQLNSLYCTLQ</sequence>
<protein>
    <recommendedName>
        <fullName evidence="1">Retrograde transport protein Dsl1 N-terminal domain-containing protein</fullName>
    </recommendedName>
</protein>
<dbReference type="InterPro" id="IPR021875">
    <property type="entry name" value="Dsl1_N_dom"/>
</dbReference>
<comment type="caution">
    <text evidence="2">The sequence shown here is derived from an EMBL/GenBank/DDBJ whole genome shotgun (WGS) entry which is preliminary data.</text>
</comment>
<gene>
    <name evidence="2" type="ORF">WICPIJ_009753</name>
</gene>
<dbReference type="OrthoDB" id="534815at2759"/>